<evidence type="ECO:0000313" key="2">
    <source>
        <dbReference type="Proteomes" id="UP000190080"/>
    </source>
</evidence>
<dbReference type="EMBL" id="MZGV01000099">
    <property type="protein sequence ID" value="OPJ56162.1"/>
    <property type="molecule type" value="Genomic_DNA"/>
</dbReference>
<gene>
    <name evidence="1" type="ORF">CLORY_43110</name>
</gene>
<evidence type="ECO:0000313" key="1">
    <source>
        <dbReference type="EMBL" id="OPJ56162.1"/>
    </source>
</evidence>
<comment type="caution">
    <text evidence="1">The sequence shown here is derived from an EMBL/GenBank/DDBJ whole genome shotgun (WGS) entry which is preliminary data.</text>
</comment>
<dbReference type="Proteomes" id="UP000190080">
    <property type="component" value="Unassembled WGS sequence"/>
</dbReference>
<organism evidence="1 2">
    <name type="scientific">Clostridium oryzae</name>
    <dbReference type="NCBI Taxonomy" id="1450648"/>
    <lineage>
        <taxon>Bacteria</taxon>
        <taxon>Bacillati</taxon>
        <taxon>Bacillota</taxon>
        <taxon>Clostridia</taxon>
        <taxon>Eubacteriales</taxon>
        <taxon>Clostridiaceae</taxon>
        <taxon>Clostridium</taxon>
    </lineage>
</organism>
<dbReference type="STRING" id="1450648.CLORY_43110"/>
<name>A0A1V4I850_9CLOT</name>
<reference evidence="1 2" key="1">
    <citation type="submission" date="2017-03" db="EMBL/GenBank/DDBJ databases">
        <title>Genome sequence of Clostridium oryzae DSM 28571.</title>
        <authorList>
            <person name="Poehlein A."/>
            <person name="Daniel R."/>
        </authorList>
    </citation>
    <scope>NUCLEOTIDE SEQUENCE [LARGE SCALE GENOMIC DNA]</scope>
    <source>
        <strain evidence="1 2">DSM 28571</strain>
    </source>
</reference>
<dbReference type="AlphaFoldDB" id="A0A1V4I850"/>
<keyword evidence="2" id="KW-1185">Reference proteome</keyword>
<accession>A0A1V4I850</accession>
<proteinExistence type="predicted"/>
<sequence>MEVLSDELVKLKKKIEPGHMLDTLIVEHEKIKEFLTELEALNVTIQKQKSYNENPDLFMHGRLFSPMIEVFLSSCFQMSDNLYYNQENLLYMLKE</sequence>
<protein>
    <submittedName>
        <fullName evidence="1">Uncharacterized protein</fullName>
    </submittedName>
</protein>